<organism evidence="1 2">
    <name type="scientific">Paraburkholderia youngii</name>
    <dbReference type="NCBI Taxonomy" id="2782701"/>
    <lineage>
        <taxon>Bacteria</taxon>
        <taxon>Pseudomonadati</taxon>
        <taxon>Pseudomonadota</taxon>
        <taxon>Betaproteobacteria</taxon>
        <taxon>Burkholderiales</taxon>
        <taxon>Burkholderiaceae</taxon>
        <taxon>Paraburkholderia</taxon>
    </lineage>
</organism>
<evidence type="ECO:0000313" key="2">
    <source>
        <dbReference type="Proteomes" id="UP000592820"/>
    </source>
</evidence>
<protein>
    <submittedName>
        <fullName evidence="1">Uncharacterized protein</fullName>
    </submittedName>
</protein>
<dbReference type="EMBL" id="JACHDE010000003">
    <property type="protein sequence ID" value="MBB5399976.1"/>
    <property type="molecule type" value="Genomic_DNA"/>
</dbReference>
<reference evidence="1 2" key="1">
    <citation type="submission" date="2020-08" db="EMBL/GenBank/DDBJ databases">
        <title>Genomic Encyclopedia of Type Strains, Phase IV (KMG-V): Genome sequencing to study the core and pangenomes of soil and plant-associated prokaryotes.</title>
        <authorList>
            <person name="Whitman W."/>
        </authorList>
    </citation>
    <scope>NUCLEOTIDE SEQUENCE [LARGE SCALE GENOMIC DNA]</scope>
    <source>
        <strain evidence="1 2">JPY162</strain>
    </source>
</reference>
<evidence type="ECO:0000313" key="1">
    <source>
        <dbReference type="EMBL" id="MBB5399976.1"/>
    </source>
</evidence>
<gene>
    <name evidence="1" type="ORF">HDG41_002025</name>
</gene>
<dbReference type="RefSeq" id="WP_176122508.1">
    <property type="nucleotide sequence ID" value="NZ_JACHDE010000003.1"/>
</dbReference>
<accession>A0A7W8P1E1</accession>
<name>A0A7W8P1E1_9BURK</name>
<comment type="caution">
    <text evidence="1">The sequence shown here is derived from an EMBL/GenBank/DDBJ whole genome shotgun (WGS) entry which is preliminary data.</text>
</comment>
<proteinExistence type="predicted"/>
<dbReference type="AlphaFoldDB" id="A0A7W8P1E1"/>
<dbReference type="Proteomes" id="UP000592820">
    <property type="component" value="Unassembled WGS sequence"/>
</dbReference>
<sequence length="50" mass="5578">MKLAPSSNGADRTLTIVDEDDADHYTVAQNMPTQEGAKTMALDEQQHRIY</sequence>